<sequence>MYDNLIVNTNTEEQFCRFWGNHKDYPKNVLLF</sequence>
<dbReference type="HOGENOM" id="CLU_3388075_0_0_10"/>
<organism evidence="1 2">
    <name type="scientific">Bacteroides nordii CL02T12C05</name>
    <dbReference type="NCBI Taxonomy" id="997884"/>
    <lineage>
        <taxon>Bacteria</taxon>
        <taxon>Pseudomonadati</taxon>
        <taxon>Bacteroidota</taxon>
        <taxon>Bacteroidia</taxon>
        <taxon>Bacteroidales</taxon>
        <taxon>Bacteroidaceae</taxon>
        <taxon>Bacteroides</taxon>
    </lineage>
</organism>
<dbReference type="Proteomes" id="UP000003089">
    <property type="component" value="Unassembled WGS sequence"/>
</dbReference>
<proteinExistence type="predicted"/>
<dbReference type="EMBL" id="AGXS01000011">
    <property type="protein sequence ID" value="EIY53524.1"/>
    <property type="molecule type" value="Genomic_DNA"/>
</dbReference>
<evidence type="ECO:0000313" key="1">
    <source>
        <dbReference type="EMBL" id="EIY53524.1"/>
    </source>
</evidence>
<name>I9H244_9BACE</name>
<reference evidence="1 2" key="1">
    <citation type="submission" date="2012-02" db="EMBL/GenBank/DDBJ databases">
        <title>The Genome Sequence of Bacteroides nordii CL02T12C05.</title>
        <authorList>
            <consortium name="The Broad Institute Genome Sequencing Platform"/>
            <person name="Earl A."/>
            <person name="Ward D."/>
            <person name="Feldgarden M."/>
            <person name="Gevers D."/>
            <person name="Zitomersky N.L."/>
            <person name="Coyne M.J."/>
            <person name="Comstock L.E."/>
            <person name="Young S.K."/>
            <person name="Zeng Q."/>
            <person name="Gargeya S."/>
            <person name="Fitzgerald M."/>
            <person name="Haas B."/>
            <person name="Abouelleil A."/>
            <person name="Alvarado L."/>
            <person name="Arachchi H.M."/>
            <person name="Berlin A."/>
            <person name="Chapman S.B."/>
            <person name="Gearin G."/>
            <person name="Goldberg J."/>
            <person name="Griggs A."/>
            <person name="Gujja S."/>
            <person name="Hansen M."/>
            <person name="Heiman D."/>
            <person name="Howarth C."/>
            <person name="Larimer J."/>
            <person name="Lui A."/>
            <person name="MacDonald P.J.P."/>
            <person name="McCowen C."/>
            <person name="Montmayeur A."/>
            <person name="Murphy C."/>
            <person name="Neiman D."/>
            <person name="Pearson M."/>
            <person name="Priest M."/>
            <person name="Roberts A."/>
            <person name="Saif S."/>
            <person name="Shea T."/>
            <person name="Sisk P."/>
            <person name="Stolte C."/>
            <person name="Sykes S."/>
            <person name="Wortman J."/>
            <person name="Nusbaum C."/>
            <person name="Birren B."/>
        </authorList>
    </citation>
    <scope>NUCLEOTIDE SEQUENCE [LARGE SCALE GENOMIC DNA]</scope>
    <source>
        <strain evidence="1 2">CL02T12C05</strain>
    </source>
</reference>
<accession>I9H244</accession>
<comment type="caution">
    <text evidence="1">The sequence shown here is derived from an EMBL/GenBank/DDBJ whole genome shotgun (WGS) entry which is preliminary data.</text>
</comment>
<dbReference type="AlphaFoldDB" id="I9H244"/>
<keyword evidence="2" id="KW-1185">Reference proteome</keyword>
<protein>
    <submittedName>
        <fullName evidence="1">Uncharacterized protein</fullName>
    </submittedName>
</protein>
<evidence type="ECO:0000313" key="2">
    <source>
        <dbReference type="Proteomes" id="UP000003089"/>
    </source>
</evidence>
<gene>
    <name evidence="1" type="ORF">HMPREF1068_00694</name>
</gene>